<protein>
    <submittedName>
        <fullName evidence="3">Uncharacterized protein</fullName>
    </submittedName>
</protein>
<dbReference type="Proteomes" id="UP000565579">
    <property type="component" value="Unassembled WGS sequence"/>
</dbReference>
<evidence type="ECO:0000256" key="2">
    <source>
        <dbReference type="SAM" id="SignalP"/>
    </source>
</evidence>
<feature type="chain" id="PRO_5031389363" evidence="2">
    <location>
        <begin position="28"/>
        <end position="139"/>
    </location>
</feature>
<evidence type="ECO:0000313" key="4">
    <source>
        <dbReference type="Proteomes" id="UP000565579"/>
    </source>
</evidence>
<dbReference type="EMBL" id="JACHMI010000001">
    <property type="protein sequence ID" value="MBB6551937.1"/>
    <property type="molecule type" value="Genomic_DNA"/>
</dbReference>
<feature type="compositionally biased region" description="Low complexity" evidence="1">
    <location>
        <begin position="105"/>
        <end position="139"/>
    </location>
</feature>
<name>A0A7X0NYF5_9ACTN</name>
<gene>
    <name evidence="3" type="ORF">HD593_006732</name>
</gene>
<sequence length="139" mass="14549">MDQTRKMWASAAVVGVIVVGGASVAAAASAGKLDQVARETRAVVEKASPSGQPQEGQVPAPGTTSDDDIVVSTEVNPDPREVLEYWTDERMEDAQPMPMPEVTPGQFEVGPGQVEVGPGQVEQGQVEQGQVEQGQAPPE</sequence>
<evidence type="ECO:0000256" key="1">
    <source>
        <dbReference type="SAM" id="MobiDB-lite"/>
    </source>
</evidence>
<comment type="caution">
    <text evidence="3">The sequence shown here is derived from an EMBL/GenBank/DDBJ whole genome shotgun (WGS) entry which is preliminary data.</text>
</comment>
<keyword evidence="2" id="KW-0732">Signal</keyword>
<organism evidence="3 4">
    <name type="scientific">Nonomuraea rubra</name>
    <dbReference type="NCBI Taxonomy" id="46180"/>
    <lineage>
        <taxon>Bacteria</taxon>
        <taxon>Bacillati</taxon>
        <taxon>Actinomycetota</taxon>
        <taxon>Actinomycetes</taxon>
        <taxon>Streptosporangiales</taxon>
        <taxon>Streptosporangiaceae</taxon>
        <taxon>Nonomuraea</taxon>
    </lineage>
</organism>
<feature type="region of interest" description="Disordered" evidence="1">
    <location>
        <begin position="41"/>
        <end position="139"/>
    </location>
</feature>
<feature type="signal peptide" evidence="2">
    <location>
        <begin position="1"/>
        <end position="27"/>
    </location>
</feature>
<keyword evidence="4" id="KW-1185">Reference proteome</keyword>
<dbReference type="AlphaFoldDB" id="A0A7X0NYF5"/>
<reference evidence="3 4" key="1">
    <citation type="submission" date="2020-08" db="EMBL/GenBank/DDBJ databases">
        <title>Sequencing the genomes of 1000 actinobacteria strains.</title>
        <authorList>
            <person name="Klenk H.-P."/>
        </authorList>
    </citation>
    <scope>NUCLEOTIDE SEQUENCE [LARGE SCALE GENOMIC DNA]</scope>
    <source>
        <strain evidence="3 4">DSM 43768</strain>
    </source>
</reference>
<evidence type="ECO:0000313" key="3">
    <source>
        <dbReference type="EMBL" id="MBB6551937.1"/>
    </source>
</evidence>
<dbReference type="RefSeq" id="WP_185105933.1">
    <property type="nucleotide sequence ID" value="NZ_JACHMI010000001.1"/>
</dbReference>
<accession>A0A7X0NYF5</accession>
<feature type="compositionally biased region" description="Basic and acidic residues" evidence="1">
    <location>
        <begin position="77"/>
        <end position="93"/>
    </location>
</feature>
<proteinExistence type="predicted"/>